<organism evidence="1 2">
    <name type="scientific">Bergeyella cardium</name>
    <dbReference type="NCBI Taxonomy" id="1585976"/>
    <lineage>
        <taxon>Bacteria</taxon>
        <taxon>Pseudomonadati</taxon>
        <taxon>Bacteroidota</taxon>
        <taxon>Flavobacteriia</taxon>
        <taxon>Flavobacteriales</taxon>
        <taxon>Weeksellaceae</taxon>
        <taxon>Bergeyella</taxon>
    </lineage>
</organism>
<name>A0A6P1QUJ9_9FLAO</name>
<dbReference type="Proteomes" id="UP000464318">
    <property type="component" value="Chromosome"/>
</dbReference>
<evidence type="ECO:0000313" key="2">
    <source>
        <dbReference type="Proteomes" id="UP000464318"/>
    </source>
</evidence>
<gene>
    <name evidence="1" type="ORF">DBX24_02540</name>
</gene>
<accession>A0A6P1QUJ9</accession>
<keyword evidence="2" id="KW-1185">Reference proteome</keyword>
<reference evidence="1 2" key="1">
    <citation type="submission" date="2018-04" db="EMBL/GenBank/DDBJ databases">
        <title>Characteristic and Complete Genome Sequencing of A Novel Member of Infective Endocarditis Causative Bacteria: Bergeyella cardium QL-PH.</title>
        <authorList>
            <person name="Pan H."/>
            <person name="Sun E."/>
            <person name="Zhang Y."/>
        </authorList>
    </citation>
    <scope>NUCLEOTIDE SEQUENCE [LARGE SCALE GENOMIC DNA]</scope>
    <source>
        <strain evidence="1 2">HPQL</strain>
    </source>
</reference>
<dbReference type="RefSeq" id="WP_160223880.1">
    <property type="nucleotide sequence ID" value="NZ_CP029149.1"/>
</dbReference>
<evidence type="ECO:0000313" key="1">
    <source>
        <dbReference type="EMBL" id="QHN64847.1"/>
    </source>
</evidence>
<sequence>MELLQDLLFKILGYGLLIVLCLSFSGFIIRIIEEVKEILPSKQQDKLDKGFKEYDGI</sequence>
<dbReference type="KEGG" id="bcad:DBX24_02540"/>
<protein>
    <submittedName>
        <fullName evidence="1">Uncharacterized protein</fullName>
    </submittedName>
</protein>
<proteinExistence type="predicted"/>
<dbReference type="AlphaFoldDB" id="A0A6P1QUJ9"/>
<dbReference type="EMBL" id="CP029149">
    <property type="protein sequence ID" value="QHN64847.1"/>
    <property type="molecule type" value="Genomic_DNA"/>
</dbReference>